<dbReference type="CDD" id="cd04301">
    <property type="entry name" value="NAT_SF"/>
    <property type="match status" value="1"/>
</dbReference>
<organism evidence="16">
    <name type="scientific">Timema douglasi</name>
    <name type="common">Walking stick</name>
    <dbReference type="NCBI Taxonomy" id="61478"/>
    <lineage>
        <taxon>Eukaryota</taxon>
        <taxon>Metazoa</taxon>
        <taxon>Ecdysozoa</taxon>
        <taxon>Arthropoda</taxon>
        <taxon>Hexapoda</taxon>
        <taxon>Insecta</taxon>
        <taxon>Pterygota</taxon>
        <taxon>Neoptera</taxon>
        <taxon>Polyneoptera</taxon>
        <taxon>Phasmatodea</taxon>
        <taxon>Timematodea</taxon>
        <taxon>Timematoidea</taxon>
        <taxon>Timematidae</taxon>
        <taxon>Timema</taxon>
    </lineage>
</organism>
<dbReference type="EC" id="2.3.1.48" evidence="3"/>
<protein>
    <recommendedName>
        <fullName evidence="4">Histone acetyltransferase type B catalytic subunit</fullName>
        <ecNumber evidence="3">2.3.1.48</ecNumber>
    </recommendedName>
</protein>
<feature type="chain" id="PRO_5030917597" description="Histone acetyltransferase type B catalytic subunit" evidence="12">
    <location>
        <begin position="20"/>
        <end position="495"/>
    </location>
</feature>
<dbReference type="InterPro" id="IPR000182">
    <property type="entry name" value="GNAT_dom"/>
</dbReference>
<dbReference type="AlphaFoldDB" id="A0A7R8VKM7"/>
<evidence type="ECO:0000256" key="5">
    <source>
        <dbReference type="ARBA" id="ARBA00022679"/>
    </source>
</evidence>
<dbReference type="Gene3D" id="3.40.630.30">
    <property type="match status" value="1"/>
</dbReference>
<dbReference type="Gene3D" id="3.90.360.10">
    <property type="entry name" value="Histone acetyl transferase 1 (HAT1), N-terminal domain"/>
    <property type="match status" value="1"/>
</dbReference>
<feature type="signal peptide" evidence="12">
    <location>
        <begin position="1"/>
        <end position="19"/>
    </location>
</feature>
<feature type="domain" description="N-acetyltransferase" evidence="13">
    <location>
        <begin position="267"/>
        <end position="356"/>
    </location>
</feature>
<dbReference type="InterPro" id="IPR017380">
    <property type="entry name" value="Hist_AcTrfase_B-typ_cat-su"/>
</dbReference>
<gene>
    <name evidence="16" type="ORF">TDIB3V08_LOCUS4998</name>
</gene>
<dbReference type="Pfam" id="PF21183">
    <property type="entry name" value="HAT1_C"/>
    <property type="match status" value="1"/>
</dbReference>
<evidence type="ECO:0000256" key="12">
    <source>
        <dbReference type="SAM" id="SignalP"/>
    </source>
</evidence>
<dbReference type="InterPro" id="IPR037113">
    <property type="entry name" value="Hat1_N_sf"/>
</dbReference>
<evidence type="ECO:0000259" key="14">
    <source>
        <dbReference type="Pfam" id="PF10394"/>
    </source>
</evidence>
<dbReference type="InterPro" id="IPR016181">
    <property type="entry name" value="Acyl_CoA_acyltransferase"/>
</dbReference>
<evidence type="ECO:0000256" key="8">
    <source>
        <dbReference type="ARBA" id="ARBA00023242"/>
    </source>
</evidence>
<dbReference type="GO" id="GO:0000781">
    <property type="term" value="C:chromosome, telomeric region"/>
    <property type="evidence" value="ECO:0007669"/>
    <property type="project" value="GOC"/>
</dbReference>
<keyword evidence="9" id="KW-0012">Acyltransferase</keyword>
<dbReference type="Gene3D" id="1.10.10.390">
    <property type="match status" value="1"/>
</dbReference>
<dbReference type="GO" id="GO:0004402">
    <property type="term" value="F:histone acetyltransferase activity"/>
    <property type="evidence" value="ECO:0007669"/>
    <property type="project" value="InterPro"/>
</dbReference>
<dbReference type="InterPro" id="IPR013523">
    <property type="entry name" value="Hist_AcTrfase_HAT1_C"/>
</dbReference>
<evidence type="ECO:0000256" key="2">
    <source>
        <dbReference type="ARBA" id="ARBA00010543"/>
    </source>
</evidence>
<evidence type="ECO:0000259" key="13">
    <source>
        <dbReference type="Pfam" id="PF00583"/>
    </source>
</evidence>
<dbReference type="GO" id="GO:0042393">
    <property type="term" value="F:histone binding"/>
    <property type="evidence" value="ECO:0007669"/>
    <property type="project" value="InterPro"/>
</dbReference>
<comment type="catalytic activity">
    <reaction evidence="10">
        <text>L-lysyl-[protein] + acetyl-CoA = N(6)-acetyl-L-lysyl-[protein] + CoA + H(+)</text>
        <dbReference type="Rhea" id="RHEA:45948"/>
        <dbReference type="Rhea" id="RHEA-COMP:9752"/>
        <dbReference type="Rhea" id="RHEA-COMP:10731"/>
        <dbReference type="ChEBI" id="CHEBI:15378"/>
        <dbReference type="ChEBI" id="CHEBI:29969"/>
        <dbReference type="ChEBI" id="CHEBI:57287"/>
        <dbReference type="ChEBI" id="CHEBI:57288"/>
        <dbReference type="ChEBI" id="CHEBI:61930"/>
        <dbReference type="EC" id="2.3.1.48"/>
    </reaction>
</comment>
<evidence type="ECO:0000256" key="7">
    <source>
        <dbReference type="ARBA" id="ARBA00023204"/>
    </source>
</evidence>
<comment type="similarity">
    <text evidence="2">Belongs to the HAT1 family.</text>
</comment>
<dbReference type="EMBL" id="OA566329">
    <property type="protein sequence ID" value="CAD7198720.1"/>
    <property type="molecule type" value="Genomic_DNA"/>
</dbReference>
<feature type="domain" description="Histone acetyl transferase HAT1 N-terminal" evidence="14">
    <location>
        <begin position="113"/>
        <end position="266"/>
    </location>
</feature>
<evidence type="ECO:0000256" key="9">
    <source>
        <dbReference type="ARBA" id="ARBA00023315"/>
    </source>
</evidence>
<dbReference type="GO" id="GO:0006281">
    <property type="term" value="P:DNA repair"/>
    <property type="evidence" value="ECO:0007669"/>
    <property type="project" value="UniProtKB-KW"/>
</dbReference>
<keyword evidence="6" id="KW-0227">DNA damage</keyword>
<evidence type="ECO:0000256" key="11">
    <source>
        <dbReference type="SAM" id="Coils"/>
    </source>
</evidence>
<name>A0A7R8VKM7_TIMDO</name>
<dbReference type="InterPro" id="IPR019467">
    <property type="entry name" value="Hat1_N"/>
</dbReference>
<dbReference type="InterPro" id="IPR048776">
    <property type="entry name" value="HAT1_C"/>
</dbReference>
<dbReference type="Pfam" id="PF00583">
    <property type="entry name" value="Acetyltransf_1"/>
    <property type="match status" value="1"/>
</dbReference>
<sequence>MTVYLCGVVLTCALDSCIGQNVTKCRSVRFVAKDTYAVFSNPHRGLGHHGYEGYQPCAVVTVSVAEKPPPVHPTEIRTSISPSSAVWLFTTSALANYATEAGITISKSVLESYIVSSNDSLELKLVRRATDVDDDSTTFRPEMTHQVFGESESIFGYRDLRIRLYYSAARLTTFLGLTYSEEPDNVTNMMAGKLQAGFHTNLDNFCLDLKKDINFRPPGELQHRFTTAGNENTITKQYEVYLCTSTTPEFRCFHERLQTFLLWFIDAASFIDIDDNNWRFFVMYEKYTQDGSTMYAVVGYMTVYQYYAYPKNIRPRISQMLVLPPYQRRGLGEKLLSTMYQHYINDNRVVDITVEDSSEQFQRVRDYLDAKNCLTLPSFQPALLHQGFTQSMAQEACSKLKLNKKQCRRVYEILRLRATEMSDEVAYRSYRLAVKQRLNVPYQKEQRDLEKLKRALKDKELLSLNSPQQRLECLEQDYKELEEQYQAVVRRLAFL</sequence>
<dbReference type="Pfam" id="PF10394">
    <property type="entry name" value="Hat1_N"/>
    <property type="match status" value="1"/>
</dbReference>
<feature type="domain" description="Histone acetyltransferase type B catalytic subunit C-terminal" evidence="15">
    <location>
        <begin position="365"/>
        <end position="416"/>
    </location>
</feature>
<keyword evidence="8" id="KW-0539">Nucleus</keyword>
<dbReference type="GO" id="GO:0031509">
    <property type="term" value="P:subtelomeric heterochromatin formation"/>
    <property type="evidence" value="ECO:0007669"/>
    <property type="project" value="InterPro"/>
</dbReference>
<keyword evidence="11" id="KW-0175">Coiled coil</keyword>
<dbReference type="SUPFAM" id="SSF55729">
    <property type="entry name" value="Acyl-CoA N-acyltransferases (Nat)"/>
    <property type="match status" value="1"/>
</dbReference>
<evidence type="ECO:0000256" key="3">
    <source>
        <dbReference type="ARBA" id="ARBA00013184"/>
    </source>
</evidence>
<comment type="subcellular location">
    <subcellularLocation>
        <location evidence="1">Nucleus</location>
    </subcellularLocation>
</comment>
<proteinExistence type="inferred from homology"/>
<evidence type="ECO:0000313" key="16">
    <source>
        <dbReference type="EMBL" id="CAD7198720.1"/>
    </source>
</evidence>
<keyword evidence="5" id="KW-0808">Transferase</keyword>
<reference evidence="16" key="1">
    <citation type="submission" date="2020-11" db="EMBL/GenBank/DDBJ databases">
        <authorList>
            <person name="Tran Van P."/>
        </authorList>
    </citation>
    <scope>NUCLEOTIDE SEQUENCE</scope>
</reference>
<evidence type="ECO:0000256" key="1">
    <source>
        <dbReference type="ARBA" id="ARBA00004123"/>
    </source>
</evidence>
<dbReference type="PANTHER" id="PTHR12046">
    <property type="entry name" value="HISTONE ACETYLTRANSFERASE TYPE B CATALYTIC SUBUNIT"/>
    <property type="match status" value="1"/>
</dbReference>
<keyword evidence="12" id="KW-0732">Signal</keyword>
<evidence type="ECO:0000256" key="4">
    <source>
        <dbReference type="ARBA" id="ARBA00021268"/>
    </source>
</evidence>
<evidence type="ECO:0000256" key="6">
    <source>
        <dbReference type="ARBA" id="ARBA00022763"/>
    </source>
</evidence>
<keyword evidence="7" id="KW-0234">DNA repair</keyword>
<evidence type="ECO:0000259" key="15">
    <source>
        <dbReference type="Pfam" id="PF21183"/>
    </source>
</evidence>
<dbReference type="GO" id="GO:0005634">
    <property type="term" value="C:nucleus"/>
    <property type="evidence" value="ECO:0007669"/>
    <property type="project" value="UniProtKB-SubCell"/>
</dbReference>
<accession>A0A7R8VKM7</accession>
<feature type="coiled-coil region" evidence="11">
    <location>
        <begin position="442"/>
        <end position="491"/>
    </location>
</feature>
<evidence type="ECO:0000256" key="10">
    <source>
        <dbReference type="ARBA" id="ARBA00048017"/>
    </source>
</evidence>